<dbReference type="InterPro" id="IPR000055">
    <property type="entry name" value="Restrct_endonuc_typeI_TRD"/>
</dbReference>
<dbReference type="AlphaFoldDB" id="A0A2A7BGF7"/>
<keyword evidence="2" id="KW-0680">Restriction system</keyword>
<feature type="domain" description="Type I restriction modification DNA specificity" evidence="5">
    <location>
        <begin position="3"/>
        <end position="173"/>
    </location>
</feature>
<dbReference type="GO" id="GO:0009307">
    <property type="term" value="P:DNA restriction-modification system"/>
    <property type="evidence" value="ECO:0007669"/>
    <property type="project" value="UniProtKB-KW"/>
</dbReference>
<dbReference type="Pfam" id="PF01420">
    <property type="entry name" value="Methylase_S"/>
    <property type="match status" value="2"/>
</dbReference>
<feature type="domain" description="Type I restriction modification DNA specificity" evidence="5">
    <location>
        <begin position="196"/>
        <end position="367"/>
    </location>
</feature>
<dbReference type="PANTHER" id="PTHR30408:SF12">
    <property type="entry name" value="TYPE I RESTRICTION ENZYME MJAVIII SPECIFICITY SUBUNIT"/>
    <property type="match status" value="1"/>
</dbReference>
<dbReference type="PANTHER" id="PTHR30408">
    <property type="entry name" value="TYPE-1 RESTRICTION ENZYME ECOKI SPECIFICITY PROTEIN"/>
    <property type="match status" value="1"/>
</dbReference>
<evidence type="ECO:0000256" key="4">
    <source>
        <dbReference type="SAM" id="Coils"/>
    </source>
</evidence>
<sequence length="379" mass="42432">MAKLGEICAFQSGGTPSKNKPEYFGGEIPWISTTALNGGKINEADAVAWITPKAIRESAAKIVPANSIMIGTRVGIGKVAINTVEMSTSQDVISLINIDEDKWYKPYLCKLLLSKKDYFNSQARGATIKGIKIDVVANIDVPEIDYTTQRKVAATLNKIDTLIFLRKQQLAKLDELVKARFVEMFGDISNSRKVPMQDVCKIITDGTHQPPKFVLSGIPFLFVSNIVTNEIHYDAEKFISEETYNELIKRTPIEVGDVLLSTVGSYGHPAVVKENKPFCFQRHIAYLKPNNSVVNSEYLRCAILSTDLQRQIDESVKGIAQKTLNLSEIRKLRLPLPSLSLQNQFAAFVERIDQQKQTVQQSLEKLELMKKALMQEYFG</sequence>
<keyword evidence="4" id="KW-0175">Coiled coil</keyword>
<accession>A0A2A7BGF7</accession>
<reference evidence="6 7" key="1">
    <citation type="journal article" date="2017" name="Front. Microbiol.">
        <title>New Insights into the Diversity of the Genus Faecalibacterium.</title>
        <authorList>
            <person name="Benevides L."/>
            <person name="Burman S."/>
            <person name="Martin R."/>
            <person name="Robert V."/>
            <person name="Thomas M."/>
            <person name="Miquel S."/>
            <person name="Chain F."/>
            <person name="Sokol H."/>
            <person name="Bermudez-Humaran L.G."/>
            <person name="Morrison M."/>
            <person name="Langella P."/>
            <person name="Azevedo V.A."/>
            <person name="Chatel J.M."/>
            <person name="Soares S."/>
        </authorList>
    </citation>
    <scope>NUCLEOTIDE SEQUENCE [LARGE SCALE GENOMIC DNA]</scope>
    <source>
        <strain evidence="6 7">AHMP21</strain>
    </source>
</reference>
<evidence type="ECO:0000259" key="5">
    <source>
        <dbReference type="Pfam" id="PF01420"/>
    </source>
</evidence>
<dbReference type="InterPro" id="IPR052021">
    <property type="entry name" value="Type-I_RS_S_subunit"/>
</dbReference>
<dbReference type="Proteomes" id="UP000220438">
    <property type="component" value="Unassembled WGS sequence"/>
</dbReference>
<dbReference type="RefSeq" id="WP_097770072.1">
    <property type="nucleotide sequence ID" value="NZ_CP065380.1"/>
</dbReference>
<proteinExistence type="inferred from homology"/>
<evidence type="ECO:0000313" key="7">
    <source>
        <dbReference type="Proteomes" id="UP000220438"/>
    </source>
</evidence>
<dbReference type="SUPFAM" id="SSF116734">
    <property type="entry name" value="DNA methylase specificity domain"/>
    <property type="match status" value="2"/>
</dbReference>
<feature type="coiled-coil region" evidence="4">
    <location>
        <begin position="349"/>
        <end position="376"/>
    </location>
</feature>
<evidence type="ECO:0000256" key="1">
    <source>
        <dbReference type="ARBA" id="ARBA00010923"/>
    </source>
</evidence>
<dbReference type="CDD" id="cd17513">
    <property type="entry name" value="RMtype1_S_AveSPN6ORF1907P_TRD2-CR2_like"/>
    <property type="match status" value="1"/>
</dbReference>
<protein>
    <recommendedName>
        <fullName evidence="5">Type I restriction modification DNA specificity domain-containing protein</fullName>
    </recommendedName>
</protein>
<evidence type="ECO:0000256" key="3">
    <source>
        <dbReference type="ARBA" id="ARBA00023125"/>
    </source>
</evidence>
<comment type="similarity">
    <text evidence="1">Belongs to the type-I restriction system S methylase family.</text>
</comment>
<comment type="caution">
    <text evidence="6">The sequence shown here is derived from an EMBL/GenBank/DDBJ whole genome shotgun (WGS) entry which is preliminary data.</text>
</comment>
<gene>
    <name evidence="6" type="ORF">CHR61_02105</name>
</gene>
<dbReference type="Gene3D" id="3.90.220.20">
    <property type="entry name" value="DNA methylase specificity domains"/>
    <property type="match status" value="2"/>
</dbReference>
<organism evidence="6 7">
    <name type="scientific">Faecalibacterium prausnitzii</name>
    <dbReference type="NCBI Taxonomy" id="853"/>
    <lineage>
        <taxon>Bacteria</taxon>
        <taxon>Bacillati</taxon>
        <taxon>Bacillota</taxon>
        <taxon>Clostridia</taxon>
        <taxon>Eubacteriales</taxon>
        <taxon>Oscillospiraceae</taxon>
        <taxon>Faecalibacterium</taxon>
    </lineage>
</organism>
<dbReference type="Gene3D" id="1.10.287.1120">
    <property type="entry name" value="Bipartite methylase S protein"/>
    <property type="match status" value="1"/>
</dbReference>
<evidence type="ECO:0000313" key="6">
    <source>
        <dbReference type="EMBL" id="PDX90443.1"/>
    </source>
</evidence>
<name>A0A2A7BGF7_9FIRM</name>
<dbReference type="InterPro" id="IPR044946">
    <property type="entry name" value="Restrct_endonuc_typeI_TRD_sf"/>
</dbReference>
<evidence type="ECO:0000256" key="2">
    <source>
        <dbReference type="ARBA" id="ARBA00022747"/>
    </source>
</evidence>
<dbReference type="GO" id="GO:0003677">
    <property type="term" value="F:DNA binding"/>
    <property type="evidence" value="ECO:0007669"/>
    <property type="project" value="UniProtKB-KW"/>
</dbReference>
<dbReference type="CDD" id="cd17246">
    <property type="entry name" value="RMtype1_S_SonII-TRD2-CR2_like"/>
    <property type="match status" value="1"/>
</dbReference>
<keyword evidence="3" id="KW-0238">DNA-binding</keyword>
<dbReference type="EMBL" id="NOUW01000007">
    <property type="protein sequence ID" value="PDX90443.1"/>
    <property type="molecule type" value="Genomic_DNA"/>
</dbReference>